<organism evidence="2 3">
    <name type="scientific">Ruminococcus flavefaciens 007c</name>
    <dbReference type="NCBI Taxonomy" id="1341157"/>
    <lineage>
        <taxon>Bacteria</taxon>
        <taxon>Bacillati</taxon>
        <taxon>Bacillota</taxon>
        <taxon>Clostridia</taxon>
        <taxon>Eubacteriales</taxon>
        <taxon>Oscillospiraceae</taxon>
        <taxon>Ruminococcus</taxon>
    </lineage>
</organism>
<keyword evidence="1" id="KW-0812">Transmembrane</keyword>
<evidence type="ECO:0000256" key="1">
    <source>
        <dbReference type="SAM" id="Phobius"/>
    </source>
</evidence>
<dbReference type="PATRIC" id="fig|1341157.4.peg.2991"/>
<comment type="caution">
    <text evidence="2">The sequence shown here is derived from an EMBL/GenBank/DDBJ whole genome shotgun (WGS) entry which is preliminary data.</text>
</comment>
<feature type="transmembrane region" description="Helical" evidence="1">
    <location>
        <begin position="69"/>
        <end position="90"/>
    </location>
</feature>
<accession>W7UTU0</accession>
<sequence length="200" mass="22345">MKKADLRILENAERETVEKMAERYSAIDDDEKKRIYRQISERCGTGGDFDEKTQVNGTEPYRRPKWETAVSIVSAAAVLVLAAAGTIHIFRGQGHILSPVSNTSEEESTVPTEPVIKKNYEGNFRTYYEMSDGSWSCEGHSYKYRLVIQGHLPNAAGDSEYVFLSNIPQISFERAAMASGLSSNTADYFSPDEAVMVELN</sequence>
<dbReference type="RefSeq" id="WP_051456705.1">
    <property type="nucleotide sequence ID" value="NZ_ATAX01000036.1"/>
</dbReference>
<dbReference type="Proteomes" id="UP000019365">
    <property type="component" value="Unassembled WGS sequence"/>
</dbReference>
<gene>
    <name evidence="2" type="ORF">RF007C_12805</name>
</gene>
<keyword evidence="1" id="KW-1133">Transmembrane helix</keyword>
<dbReference type="OrthoDB" id="2055006at2"/>
<evidence type="ECO:0000313" key="2">
    <source>
        <dbReference type="EMBL" id="EWM52225.1"/>
    </source>
</evidence>
<dbReference type="EMBL" id="ATAX01000036">
    <property type="protein sequence ID" value="EWM52225.1"/>
    <property type="molecule type" value="Genomic_DNA"/>
</dbReference>
<proteinExistence type="predicted"/>
<dbReference type="eggNOG" id="ENOG5032UCX">
    <property type="taxonomic scope" value="Bacteria"/>
</dbReference>
<reference evidence="2 3" key="1">
    <citation type="journal article" date="2014" name="PLoS ONE">
        <title>Rumen cellulosomics: divergent fiber-degrading strategies revealed by comparative genome-wide analysis of six ruminococcal strains.</title>
        <authorList>
            <person name="Dassa B."/>
            <person name="Borovok I."/>
            <person name="Ruimy-Israeli V."/>
            <person name="Lamed R."/>
            <person name="Flint H.J."/>
            <person name="Duncan S.H."/>
            <person name="Henrissat B."/>
            <person name="Coutinho P."/>
            <person name="Morrison M."/>
            <person name="Mosoni P."/>
            <person name="Yeoman C.J."/>
            <person name="White B.A."/>
            <person name="Bayer E.A."/>
        </authorList>
    </citation>
    <scope>NUCLEOTIDE SEQUENCE [LARGE SCALE GENOMIC DNA]</scope>
    <source>
        <strain evidence="2 3">007c</strain>
    </source>
</reference>
<keyword evidence="3" id="KW-1185">Reference proteome</keyword>
<name>W7UTU0_RUMFL</name>
<keyword evidence="1" id="KW-0472">Membrane</keyword>
<evidence type="ECO:0000313" key="3">
    <source>
        <dbReference type="Proteomes" id="UP000019365"/>
    </source>
</evidence>
<protein>
    <submittedName>
        <fullName evidence="2">Uncharacterized protein</fullName>
    </submittedName>
</protein>
<dbReference type="AlphaFoldDB" id="W7UTU0"/>